<feature type="domain" description="Prephenate/arogenate dehydrogenase" evidence="4">
    <location>
        <begin position="2"/>
        <end position="279"/>
    </location>
</feature>
<comment type="caution">
    <text evidence="5">The sequence shown here is derived from an EMBL/GenBank/DDBJ whole genome shotgun (WGS) entry which is preliminary data.</text>
</comment>
<organism evidence="5 6">
    <name type="scientific">Streptomyces alkaliterrae</name>
    <dbReference type="NCBI Taxonomy" id="2213162"/>
    <lineage>
        <taxon>Bacteria</taxon>
        <taxon>Bacillati</taxon>
        <taxon>Actinomycetota</taxon>
        <taxon>Actinomycetes</taxon>
        <taxon>Kitasatosporales</taxon>
        <taxon>Streptomycetaceae</taxon>
        <taxon>Streptomyces</taxon>
    </lineage>
</organism>
<dbReference type="RefSeq" id="WP_181353906.1">
    <property type="nucleotide sequence ID" value="NZ_JABJWZ010000046.1"/>
</dbReference>
<dbReference type="InterPro" id="IPR003099">
    <property type="entry name" value="Prephen_DH"/>
</dbReference>
<dbReference type="PROSITE" id="PS51176">
    <property type="entry name" value="PDH_ADH"/>
    <property type="match status" value="1"/>
</dbReference>
<dbReference type="InterPro" id="IPR050812">
    <property type="entry name" value="Preph/Arog_dehydrog"/>
</dbReference>
<dbReference type="InterPro" id="IPR046826">
    <property type="entry name" value="PDH_N"/>
</dbReference>
<evidence type="ECO:0000313" key="6">
    <source>
        <dbReference type="Proteomes" id="UP000525686"/>
    </source>
</evidence>
<dbReference type="GO" id="GO:0008977">
    <property type="term" value="F:prephenate dehydrogenase (NAD+) activity"/>
    <property type="evidence" value="ECO:0007669"/>
    <property type="project" value="InterPro"/>
</dbReference>
<gene>
    <name evidence="5" type="ORF">H3146_07945</name>
</gene>
<dbReference type="NCBIfam" id="NF005112">
    <property type="entry name" value="PRK06545.2-4"/>
    <property type="match status" value="1"/>
</dbReference>
<sequence>MRSVVVVGAGLIGTSVGLALTARGVTTHLLDRDPRVARAAAALGAGRTGRPRRPADLAVLAVPPGQVARVLAAVQGEELARTYTDVASVKEVPLTHAAEAGCDLARFVGGHPMAGRETSGPEGARRDLFRGRPWVLTPSARSGGEALDTVLELVALCGARPVVMGHREHDRAVALTSHTPHLVASLLAGTLLRGESDELRLAGQGLRDTTRVAAGDPDLWTDILGDNAEAVLTVLDALHGDLSLAREALRDLARGGPTARPDAAARLRAVLERGVRGRARVPTPGRRPAENAPRVPDAAVSGAARVSRPSQMALPQGVRDGVRPVA</sequence>
<dbReference type="GO" id="GO:0004665">
    <property type="term" value="F:prephenate dehydrogenase (NADP+) activity"/>
    <property type="evidence" value="ECO:0007669"/>
    <property type="project" value="InterPro"/>
</dbReference>
<reference evidence="6" key="1">
    <citation type="submission" date="2020-05" db="EMBL/GenBank/DDBJ databases">
        <title>Classification of alakaliphilic streptomycetes isolated from an alkaline soil next to Lonar Crater, India and a proposal for the recognition of Streptomyces alkaliterrae sp. nov.</title>
        <authorList>
            <person name="Golinska P."/>
        </authorList>
    </citation>
    <scope>NUCLEOTIDE SEQUENCE [LARGE SCALE GENOMIC DNA]</scope>
    <source>
        <strain evidence="6">OF3</strain>
    </source>
</reference>
<feature type="region of interest" description="Disordered" evidence="3">
    <location>
        <begin position="276"/>
        <end position="326"/>
    </location>
</feature>
<dbReference type="SUPFAM" id="SSF51735">
    <property type="entry name" value="NAD(P)-binding Rossmann-fold domains"/>
    <property type="match status" value="1"/>
</dbReference>
<dbReference type="GO" id="GO:0070403">
    <property type="term" value="F:NAD+ binding"/>
    <property type="evidence" value="ECO:0007669"/>
    <property type="project" value="InterPro"/>
</dbReference>
<name>A0A7W3ZM22_9ACTN</name>
<dbReference type="SUPFAM" id="SSF48179">
    <property type="entry name" value="6-phosphogluconate dehydrogenase C-terminal domain-like"/>
    <property type="match status" value="1"/>
</dbReference>
<dbReference type="GO" id="GO:0006571">
    <property type="term" value="P:tyrosine biosynthetic process"/>
    <property type="evidence" value="ECO:0007669"/>
    <property type="project" value="InterPro"/>
</dbReference>
<dbReference type="PANTHER" id="PTHR21363">
    <property type="entry name" value="PREPHENATE DEHYDROGENASE"/>
    <property type="match status" value="1"/>
</dbReference>
<dbReference type="Gene3D" id="1.10.3660.10">
    <property type="entry name" value="6-phosphogluconate dehydrogenase C-terminal like domain"/>
    <property type="match status" value="1"/>
</dbReference>
<accession>A0A7W3ZM22</accession>
<evidence type="ECO:0000256" key="3">
    <source>
        <dbReference type="SAM" id="MobiDB-lite"/>
    </source>
</evidence>
<proteinExistence type="inferred from homology"/>
<dbReference type="Gene3D" id="3.40.50.720">
    <property type="entry name" value="NAD(P)-binding Rossmann-like Domain"/>
    <property type="match status" value="1"/>
</dbReference>
<evidence type="ECO:0000313" key="5">
    <source>
        <dbReference type="EMBL" id="MBB1253303.1"/>
    </source>
</evidence>
<dbReference type="EMBL" id="JABJWZ010000046">
    <property type="protein sequence ID" value="MBB1253303.1"/>
    <property type="molecule type" value="Genomic_DNA"/>
</dbReference>
<evidence type="ECO:0000256" key="1">
    <source>
        <dbReference type="ARBA" id="ARBA00007964"/>
    </source>
</evidence>
<keyword evidence="2" id="KW-0560">Oxidoreductase</keyword>
<dbReference type="InterPro" id="IPR046825">
    <property type="entry name" value="PDH_C"/>
</dbReference>
<dbReference type="InterPro" id="IPR008927">
    <property type="entry name" value="6-PGluconate_DH-like_C_sf"/>
</dbReference>
<dbReference type="PANTHER" id="PTHR21363:SF0">
    <property type="entry name" value="PREPHENATE DEHYDROGENASE [NADP(+)]"/>
    <property type="match status" value="1"/>
</dbReference>
<dbReference type="AlphaFoldDB" id="A0A7W3ZM22"/>
<dbReference type="InterPro" id="IPR036291">
    <property type="entry name" value="NAD(P)-bd_dom_sf"/>
</dbReference>
<dbReference type="Pfam" id="PF20463">
    <property type="entry name" value="PDH_C"/>
    <property type="match status" value="1"/>
</dbReference>
<comment type="similarity">
    <text evidence="1">Belongs to the prephenate/arogenate dehydrogenase family.</text>
</comment>
<dbReference type="Pfam" id="PF02153">
    <property type="entry name" value="PDH_N"/>
    <property type="match status" value="1"/>
</dbReference>
<evidence type="ECO:0000256" key="2">
    <source>
        <dbReference type="ARBA" id="ARBA00023002"/>
    </source>
</evidence>
<protein>
    <submittedName>
        <fullName evidence="5">Prephenate dehydrogenase</fullName>
    </submittedName>
</protein>
<evidence type="ECO:0000259" key="4">
    <source>
        <dbReference type="PROSITE" id="PS51176"/>
    </source>
</evidence>
<dbReference type="Proteomes" id="UP000525686">
    <property type="component" value="Unassembled WGS sequence"/>
</dbReference>